<feature type="domain" description="ABC transmembrane type-1" evidence="10">
    <location>
        <begin position="618"/>
        <end position="899"/>
    </location>
</feature>
<gene>
    <name evidence="11" type="primary">cydD</name>
    <name evidence="11" type="ORF">GCM10023171_22260</name>
</gene>
<sequence length="1147" mass="118478">MKPIDPRLLRWAPAARTYLAVSAAIALAQTAVTIAFAGLLAAGITAVAAGRSPLGVVPWLAGVVVVRAILLWIAEAWGARAAAQTGRQLRAALLDAISRRGPAWLGARNRTALAVTAGHGLDALNPYFSRYIPQLVLTAIATPLIVAVMWWQDWPSGIAALVTLPLIPLFLILIGIATRGVQRTQLRVLQTLAARFADTVQGLATLRLFGRERRAAARMRETADQYRRETMRVLRYSFLSGFALELLSSLAVAIIAVSVGLRLLGGELSLGVGLFVLLLAPEAFLPLRQVGVQFHAAAEGVAATEDVFEILEADPVPEPAPSPVPEPAEGTDVSPHGLRLAFDSVAVRHGSLSLPPVTFTAEPGTVTLLEGRSGSGKSSLLAVLRGAAACDGTIRVEGTTDPDPAAWLAWAGQRPGLIRGTIAENVALGEAAPDDARVRAALAAAAAPDLDPAHELGVQGSGLSGGQAQRVAVARALYRLGSGGGAGVLALDEPSSALDAATEERLWGAVRAAADGGATVLLVSHRRSARAIADQVVRLVDASDPTSVQVAEKHRLAPSSGGFVRPERIGSSAMTDRVSSRSAPPSSLNDPGPDIPLPDSVGAILRLAMPRTRRFLPAVLAGAASAAAAVGLLLVSGWLIVTASLVDNLVPLSVAIVGVRFFAVTRAVTRYLERLAGHDAALGRLADLRAAVVRRLIPLAPAGLSSTDRGSVLSALVDDVENLQNLPLRVVQPLLTGGIVAVVSVGILSLIAPAAALALAVCLVIAVAGAILLGGIAGARAERALSHDRATLAGALVDDLTALDVLQAYGAEGLARDRIRAADDALRRTVTRAALAQALSSAIVSLAAGAASIWALAAAAPWQHGGAVDAPWFAVAVLLPMAVFDVFSAVPQAASAWRGVRAGAERIHALLPVDLPAEVRGDEGEGQIADGALRLRGVTASWPGSAAPALRDLDLDVASGERILITGSSGAGKSSLAAVLVGFLRCDGAYRIGGSDARRVAGPELRRHVGLCEQDPMLFDEDIRQNLLFARETATDAELFDVLDRVGLGAWTSERGGLDARVGERGSLVSGGQAQRIALARAILRGFPVLVLDEPTAGVDPAASDALLRDLLGAAGEQTVILVSHVAPPAGTVDRTVRLEAGRLVAA</sequence>
<evidence type="ECO:0000313" key="12">
    <source>
        <dbReference type="Proteomes" id="UP001500731"/>
    </source>
</evidence>
<dbReference type="SMART" id="SM00382">
    <property type="entry name" value="AAA"/>
    <property type="match status" value="2"/>
</dbReference>
<feature type="transmembrane region" description="Helical" evidence="8">
    <location>
        <begin position="236"/>
        <end position="257"/>
    </location>
</feature>
<evidence type="ECO:0000256" key="5">
    <source>
        <dbReference type="ARBA" id="ARBA00022989"/>
    </source>
</evidence>
<dbReference type="NCBIfam" id="TIGR02868">
    <property type="entry name" value="CydC"/>
    <property type="match status" value="1"/>
</dbReference>
<dbReference type="Pfam" id="PF00005">
    <property type="entry name" value="ABC_tran"/>
    <property type="match status" value="2"/>
</dbReference>
<evidence type="ECO:0000256" key="8">
    <source>
        <dbReference type="SAM" id="Phobius"/>
    </source>
</evidence>
<dbReference type="PANTHER" id="PTHR24221">
    <property type="entry name" value="ATP-BINDING CASSETTE SUB-FAMILY B"/>
    <property type="match status" value="1"/>
</dbReference>
<proteinExistence type="predicted"/>
<evidence type="ECO:0000256" key="3">
    <source>
        <dbReference type="ARBA" id="ARBA00022741"/>
    </source>
</evidence>
<feature type="transmembrane region" description="Helical" evidence="8">
    <location>
        <begin position="734"/>
        <end position="752"/>
    </location>
</feature>
<dbReference type="InterPro" id="IPR014223">
    <property type="entry name" value="ABC_CydC/D"/>
</dbReference>
<comment type="subcellular location">
    <subcellularLocation>
        <location evidence="1">Cell membrane</location>
        <topology evidence="1">Multi-pass membrane protein</topology>
    </subcellularLocation>
</comment>
<dbReference type="SUPFAM" id="SSF52540">
    <property type="entry name" value="P-loop containing nucleoside triphosphate hydrolases"/>
    <property type="match status" value="2"/>
</dbReference>
<evidence type="ECO:0000256" key="6">
    <source>
        <dbReference type="ARBA" id="ARBA00023136"/>
    </source>
</evidence>
<dbReference type="SUPFAM" id="SSF90123">
    <property type="entry name" value="ABC transporter transmembrane region"/>
    <property type="match status" value="2"/>
</dbReference>
<feature type="domain" description="ABC transporter" evidence="9">
    <location>
        <begin position="933"/>
        <end position="1147"/>
    </location>
</feature>
<protein>
    <submittedName>
        <fullName evidence="11">Thiol reductant ABC exporter subunit CydD</fullName>
    </submittedName>
</protein>
<dbReference type="PROSITE" id="PS50893">
    <property type="entry name" value="ABC_TRANSPORTER_2"/>
    <property type="match status" value="2"/>
</dbReference>
<dbReference type="NCBIfam" id="TIGR02857">
    <property type="entry name" value="CydD"/>
    <property type="match status" value="1"/>
</dbReference>
<evidence type="ECO:0000256" key="4">
    <source>
        <dbReference type="ARBA" id="ARBA00022840"/>
    </source>
</evidence>
<feature type="transmembrane region" description="Helical" evidence="8">
    <location>
        <begin position="21"/>
        <end position="50"/>
    </location>
</feature>
<feature type="transmembrane region" description="Helical" evidence="8">
    <location>
        <begin position="263"/>
        <end position="280"/>
    </location>
</feature>
<feature type="compositionally biased region" description="Polar residues" evidence="7">
    <location>
        <begin position="580"/>
        <end position="589"/>
    </location>
</feature>
<dbReference type="Pfam" id="PF00664">
    <property type="entry name" value="ABC_membrane"/>
    <property type="match status" value="2"/>
</dbReference>
<feature type="transmembrane region" description="Helical" evidence="8">
    <location>
        <begin position="615"/>
        <end position="643"/>
    </location>
</feature>
<feature type="region of interest" description="Disordered" evidence="7">
    <location>
        <begin position="573"/>
        <end position="595"/>
    </location>
</feature>
<dbReference type="Gene3D" id="1.20.1560.10">
    <property type="entry name" value="ABC transporter type 1, transmembrane domain"/>
    <property type="match status" value="2"/>
</dbReference>
<evidence type="ECO:0000259" key="9">
    <source>
        <dbReference type="PROSITE" id="PS50893"/>
    </source>
</evidence>
<keyword evidence="12" id="KW-1185">Reference proteome</keyword>
<dbReference type="InterPro" id="IPR027417">
    <property type="entry name" value="P-loop_NTPase"/>
</dbReference>
<feature type="transmembrane region" description="Helical" evidence="8">
    <location>
        <begin position="649"/>
        <end position="668"/>
    </location>
</feature>
<feature type="transmembrane region" description="Helical" evidence="8">
    <location>
        <begin position="758"/>
        <end position="779"/>
    </location>
</feature>
<name>A0ABP8PH03_9MICO</name>
<dbReference type="EMBL" id="BAABGP010000015">
    <property type="protein sequence ID" value="GAA4486395.1"/>
    <property type="molecule type" value="Genomic_DNA"/>
</dbReference>
<feature type="domain" description="ABC transmembrane type-1" evidence="10">
    <location>
        <begin position="20"/>
        <end position="299"/>
    </location>
</feature>
<dbReference type="InterPro" id="IPR017871">
    <property type="entry name" value="ABC_transporter-like_CS"/>
</dbReference>
<dbReference type="PROSITE" id="PS00211">
    <property type="entry name" value="ABC_TRANSPORTER_1"/>
    <property type="match status" value="2"/>
</dbReference>
<feature type="transmembrane region" description="Helical" evidence="8">
    <location>
        <begin position="872"/>
        <end position="891"/>
    </location>
</feature>
<evidence type="ECO:0000313" key="11">
    <source>
        <dbReference type="EMBL" id="GAA4486395.1"/>
    </source>
</evidence>
<feature type="transmembrane region" description="Helical" evidence="8">
    <location>
        <begin position="56"/>
        <end position="74"/>
    </location>
</feature>
<keyword evidence="2 8" id="KW-0812">Transmembrane</keyword>
<keyword evidence="4" id="KW-0067">ATP-binding</keyword>
<keyword evidence="5 8" id="KW-1133">Transmembrane helix</keyword>
<keyword evidence="6 8" id="KW-0472">Membrane</keyword>
<feature type="transmembrane region" description="Helical" evidence="8">
    <location>
        <begin position="157"/>
        <end position="177"/>
    </location>
</feature>
<comment type="caution">
    <text evidence="11">The sequence shown here is derived from an EMBL/GenBank/DDBJ whole genome shotgun (WGS) entry which is preliminary data.</text>
</comment>
<dbReference type="Gene3D" id="3.40.50.300">
    <property type="entry name" value="P-loop containing nucleotide triphosphate hydrolases"/>
    <property type="match status" value="2"/>
</dbReference>
<dbReference type="InterPro" id="IPR003593">
    <property type="entry name" value="AAA+_ATPase"/>
</dbReference>
<dbReference type="InterPro" id="IPR003439">
    <property type="entry name" value="ABC_transporter-like_ATP-bd"/>
</dbReference>
<dbReference type="InterPro" id="IPR014216">
    <property type="entry name" value="ABC_transptr_CydD"/>
</dbReference>
<dbReference type="PROSITE" id="PS50929">
    <property type="entry name" value="ABC_TM1F"/>
    <property type="match status" value="2"/>
</dbReference>
<dbReference type="CDD" id="cd18584">
    <property type="entry name" value="ABC_6TM_AarD_CydD"/>
    <property type="match status" value="1"/>
</dbReference>
<evidence type="ECO:0000256" key="1">
    <source>
        <dbReference type="ARBA" id="ARBA00004651"/>
    </source>
</evidence>
<feature type="transmembrane region" description="Helical" evidence="8">
    <location>
        <begin position="131"/>
        <end position="151"/>
    </location>
</feature>
<organism evidence="11 12">
    <name type="scientific">Microbacterium panaciterrae</name>
    <dbReference type="NCBI Taxonomy" id="985759"/>
    <lineage>
        <taxon>Bacteria</taxon>
        <taxon>Bacillati</taxon>
        <taxon>Actinomycetota</taxon>
        <taxon>Actinomycetes</taxon>
        <taxon>Micrococcales</taxon>
        <taxon>Microbacteriaceae</taxon>
        <taxon>Microbacterium</taxon>
    </lineage>
</organism>
<feature type="transmembrane region" description="Helical" evidence="8">
    <location>
        <begin position="835"/>
        <end position="860"/>
    </location>
</feature>
<dbReference type="RefSeq" id="WP_345186969.1">
    <property type="nucleotide sequence ID" value="NZ_BAABGP010000015.1"/>
</dbReference>
<dbReference type="CDD" id="cd03228">
    <property type="entry name" value="ABCC_MRP_Like"/>
    <property type="match status" value="1"/>
</dbReference>
<dbReference type="InterPro" id="IPR011527">
    <property type="entry name" value="ABC1_TM_dom"/>
</dbReference>
<keyword evidence="3" id="KW-0547">Nucleotide-binding</keyword>
<dbReference type="PANTHER" id="PTHR24221:SF590">
    <property type="entry name" value="COMPONENT LINKED WITH THE ASSEMBLY OF CYTOCHROME' TRANSPORT TRANSMEMBRANE ATP-BINDING PROTEIN ABC TRANSPORTER CYDD-RELATED"/>
    <property type="match status" value="1"/>
</dbReference>
<evidence type="ECO:0000256" key="7">
    <source>
        <dbReference type="SAM" id="MobiDB-lite"/>
    </source>
</evidence>
<dbReference type="Proteomes" id="UP001500731">
    <property type="component" value="Unassembled WGS sequence"/>
</dbReference>
<reference evidence="12" key="1">
    <citation type="journal article" date="2019" name="Int. J. Syst. Evol. Microbiol.">
        <title>The Global Catalogue of Microorganisms (GCM) 10K type strain sequencing project: providing services to taxonomists for standard genome sequencing and annotation.</title>
        <authorList>
            <consortium name="The Broad Institute Genomics Platform"/>
            <consortium name="The Broad Institute Genome Sequencing Center for Infectious Disease"/>
            <person name="Wu L."/>
            <person name="Ma J."/>
        </authorList>
    </citation>
    <scope>NUCLEOTIDE SEQUENCE [LARGE SCALE GENOMIC DNA]</scope>
    <source>
        <strain evidence="12">JCM 17839</strain>
    </source>
</reference>
<dbReference type="InterPro" id="IPR036640">
    <property type="entry name" value="ABC1_TM_sf"/>
</dbReference>
<evidence type="ECO:0000259" key="10">
    <source>
        <dbReference type="PROSITE" id="PS50929"/>
    </source>
</evidence>
<evidence type="ECO:0000256" key="2">
    <source>
        <dbReference type="ARBA" id="ARBA00022692"/>
    </source>
</evidence>
<dbReference type="InterPro" id="IPR039421">
    <property type="entry name" value="Type_1_exporter"/>
</dbReference>
<accession>A0ABP8PH03</accession>
<feature type="domain" description="ABC transporter" evidence="9">
    <location>
        <begin position="338"/>
        <end position="566"/>
    </location>
</feature>